<dbReference type="CDD" id="cd00303">
    <property type="entry name" value="retropepsin_like"/>
    <property type="match status" value="1"/>
</dbReference>
<evidence type="ECO:0008006" key="3">
    <source>
        <dbReference type="Google" id="ProtNLM"/>
    </source>
</evidence>
<dbReference type="InterPro" id="IPR021109">
    <property type="entry name" value="Peptidase_aspartic_dom_sf"/>
</dbReference>
<accession>R0HE43</accession>
<dbReference type="PANTHER" id="PTHR35046">
    <property type="entry name" value="ZINC KNUCKLE (CCHC-TYPE) FAMILY PROTEIN"/>
    <property type="match status" value="1"/>
</dbReference>
<dbReference type="Proteomes" id="UP000029121">
    <property type="component" value="Unassembled WGS sequence"/>
</dbReference>
<proteinExistence type="predicted"/>
<keyword evidence="2" id="KW-1185">Reference proteome</keyword>
<dbReference type="AlphaFoldDB" id="R0HE43"/>
<reference evidence="2" key="1">
    <citation type="journal article" date="2013" name="Nat. Genet.">
        <title>The Capsella rubella genome and the genomic consequences of rapid mating system evolution.</title>
        <authorList>
            <person name="Slotte T."/>
            <person name="Hazzouri K.M."/>
            <person name="Agren J.A."/>
            <person name="Koenig D."/>
            <person name="Maumus F."/>
            <person name="Guo Y.L."/>
            <person name="Steige K."/>
            <person name="Platts A.E."/>
            <person name="Escobar J.S."/>
            <person name="Newman L.K."/>
            <person name="Wang W."/>
            <person name="Mandakova T."/>
            <person name="Vello E."/>
            <person name="Smith L.M."/>
            <person name="Henz S.R."/>
            <person name="Steffen J."/>
            <person name="Takuno S."/>
            <person name="Brandvain Y."/>
            <person name="Coop G."/>
            <person name="Andolfatto P."/>
            <person name="Hu T.T."/>
            <person name="Blanchette M."/>
            <person name="Clark R.M."/>
            <person name="Quesneville H."/>
            <person name="Nordborg M."/>
            <person name="Gaut B.S."/>
            <person name="Lysak M.A."/>
            <person name="Jenkins J."/>
            <person name="Grimwood J."/>
            <person name="Chapman J."/>
            <person name="Prochnik S."/>
            <person name="Shu S."/>
            <person name="Rokhsar D."/>
            <person name="Schmutz J."/>
            <person name="Weigel D."/>
            <person name="Wright S.I."/>
        </authorList>
    </citation>
    <scope>NUCLEOTIDE SEQUENCE [LARGE SCALE GENOMIC DNA]</scope>
    <source>
        <strain evidence="2">cv. Monte Gargano</strain>
    </source>
</reference>
<sequence>STCTIRGKVCRMIIDSGSFTNVISEEAVSKLALFTESHPTPYCLAWLNSSTDSRLSKRCRVPFLIGANYKDLVICDILPMDACHLLLGRPWQYDRRIMHDGFANTIIFTY</sequence>
<dbReference type="eggNOG" id="KOG0017">
    <property type="taxonomic scope" value="Eukaryota"/>
</dbReference>
<name>R0HE43_9BRAS</name>
<organism evidence="1 2">
    <name type="scientific">Capsella rubella</name>
    <dbReference type="NCBI Taxonomy" id="81985"/>
    <lineage>
        <taxon>Eukaryota</taxon>
        <taxon>Viridiplantae</taxon>
        <taxon>Streptophyta</taxon>
        <taxon>Embryophyta</taxon>
        <taxon>Tracheophyta</taxon>
        <taxon>Spermatophyta</taxon>
        <taxon>Magnoliopsida</taxon>
        <taxon>eudicotyledons</taxon>
        <taxon>Gunneridae</taxon>
        <taxon>Pentapetalae</taxon>
        <taxon>rosids</taxon>
        <taxon>malvids</taxon>
        <taxon>Brassicales</taxon>
        <taxon>Brassicaceae</taxon>
        <taxon>Camelineae</taxon>
        <taxon>Capsella</taxon>
    </lineage>
</organism>
<evidence type="ECO:0000313" key="1">
    <source>
        <dbReference type="EMBL" id="EOA23315.1"/>
    </source>
</evidence>
<protein>
    <recommendedName>
        <fullName evidence="3">Asp_protease_2 domain-containing protein</fullName>
    </recommendedName>
</protein>
<evidence type="ECO:0000313" key="2">
    <source>
        <dbReference type="Proteomes" id="UP000029121"/>
    </source>
</evidence>
<dbReference type="PANTHER" id="PTHR35046:SF26">
    <property type="entry name" value="RNA-DIRECTED DNA POLYMERASE"/>
    <property type="match status" value="1"/>
</dbReference>
<gene>
    <name evidence="1" type="ORF">CARUB_v10019144mg</name>
</gene>
<dbReference type="EMBL" id="KB870809">
    <property type="protein sequence ID" value="EOA23315.1"/>
    <property type="molecule type" value="Genomic_DNA"/>
</dbReference>
<feature type="non-terminal residue" evidence="1">
    <location>
        <position position="1"/>
    </location>
</feature>
<dbReference type="Gene3D" id="2.40.70.10">
    <property type="entry name" value="Acid Proteases"/>
    <property type="match status" value="1"/>
</dbReference>
<dbReference type="SUPFAM" id="SSF50630">
    <property type="entry name" value="Acid proteases"/>
    <property type="match status" value="1"/>
</dbReference>